<proteinExistence type="predicted"/>
<dbReference type="AlphaFoldDB" id="A0A0M3ICT2"/>
<name>A0A0M3ICT2_ASCLU</name>
<sequence length="36" mass="4095">MNGVLQRLRALLTRPTEYRENADAAEAQRARDVPLV</sequence>
<dbReference type="Proteomes" id="UP000036681">
    <property type="component" value="Unplaced"/>
</dbReference>
<dbReference type="WBParaSite" id="ALUE_0001573001-mRNA-1">
    <property type="protein sequence ID" value="ALUE_0001573001-mRNA-1"/>
    <property type="gene ID" value="ALUE_0001573001"/>
</dbReference>
<accession>A0A0M3ICT2</accession>
<organism evidence="1 2">
    <name type="scientific">Ascaris lumbricoides</name>
    <name type="common">Giant roundworm</name>
    <dbReference type="NCBI Taxonomy" id="6252"/>
    <lineage>
        <taxon>Eukaryota</taxon>
        <taxon>Metazoa</taxon>
        <taxon>Ecdysozoa</taxon>
        <taxon>Nematoda</taxon>
        <taxon>Chromadorea</taxon>
        <taxon>Rhabditida</taxon>
        <taxon>Spirurina</taxon>
        <taxon>Ascaridomorpha</taxon>
        <taxon>Ascaridoidea</taxon>
        <taxon>Ascarididae</taxon>
        <taxon>Ascaris</taxon>
    </lineage>
</organism>
<evidence type="ECO:0000313" key="1">
    <source>
        <dbReference type="Proteomes" id="UP000036681"/>
    </source>
</evidence>
<keyword evidence="1" id="KW-1185">Reference proteome</keyword>
<protein>
    <submittedName>
        <fullName evidence="2">Protein-L-isoaspartate O-methyltransferase</fullName>
    </submittedName>
</protein>
<reference evidence="2" key="1">
    <citation type="submission" date="2017-02" db="UniProtKB">
        <authorList>
            <consortium name="WormBaseParasite"/>
        </authorList>
    </citation>
    <scope>IDENTIFICATION</scope>
</reference>
<evidence type="ECO:0000313" key="2">
    <source>
        <dbReference type="WBParaSite" id="ALUE_0001573001-mRNA-1"/>
    </source>
</evidence>